<evidence type="ECO:0000256" key="10">
    <source>
        <dbReference type="ARBA" id="ARBA00023296"/>
    </source>
</evidence>
<evidence type="ECO:0000256" key="4">
    <source>
        <dbReference type="ARBA" id="ARBA00022595"/>
    </source>
</evidence>
<feature type="non-terminal residue" evidence="12">
    <location>
        <position position="126"/>
    </location>
</feature>
<dbReference type="EMBL" id="DQ155243">
    <property type="protein sequence ID" value="ABA08331.1"/>
    <property type="molecule type" value="Genomic_DNA"/>
</dbReference>
<evidence type="ECO:0000313" key="12">
    <source>
        <dbReference type="EMBL" id="ABA08331.1"/>
    </source>
</evidence>
<dbReference type="InterPro" id="IPR000777">
    <property type="entry name" value="HIV1_Gp120"/>
</dbReference>
<evidence type="ECO:0000256" key="8">
    <source>
        <dbReference type="ARBA" id="ARBA00023157"/>
    </source>
</evidence>
<feature type="non-terminal residue" evidence="12">
    <location>
        <position position="1"/>
    </location>
</feature>
<evidence type="ECO:0000256" key="5">
    <source>
        <dbReference type="ARBA" id="ARBA00022804"/>
    </source>
</evidence>
<name>Q3LX01_HV1</name>
<evidence type="ECO:0000256" key="9">
    <source>
        <dbReference type="ARBA" id="ARBA00023180"/>
    </source>
</evidence>
<reference evidence="12" key="1">
    <citation type="journal article" date="2008" name="AIDS Res. Hum. Retroviruses">
        <title>HIV type 1 genetic diversity in Moyale, Mandera, and Turkana based on env-C2-V3 sequences.</title>
        <authorList>
            <person name="Khamadi S.A."/>
            <person name="Lihana R.W."/>
            <person name="Mwaniki D.L."/>
            <person name="Kinyua J."/>
            <person name="Lagat N."/>
            <person name="Carter J.Y."/>
            <person name="Ichimura H."/>
            <person name="Oishi I."/>
            <person name="Okoth F.A."/>
            <person name="Ochieng W."/>
        </authorList>
    </citation>
    <scope>NUCLEOTIDE SEQUENCE</scope>
    <source>
        <strain evidence="12">TLHC024</strain>
    </source>
</reference>
<evidence type="ECO:0000256" key="1">
    <source>
        <dbReference type="ARBA" id="ARBA00004182"/>
    </source>
</evidence>
<gene>
    <name evidence="12" type="primary">env</name>
</gene>
<dbReference type="GO" id="GO:0019031">
    <property type="term" value="C:viral envelope"/>
    <property type="evidence" value="ECO:0007669"/>
    <property type="project" value="UniProtKB-KW"/>
</dbReference>
<evidence type="ECO:0000256" key="2">
    <source>
        <dbReference type="ARBA" id="ARBA00022506"/>
    </source>
</evidence>
<keyword evidence="3" id="KW-0945">Host-virus interaction</keyword>
<proteinExistence type="predicted"/>
<dbReference type="SUPFAM" id="SSF56502">
    <property type="entry name" value="gp120 core"/>
    <property type="match status" value="1"/>
</dbReference>
<accession>Q3LX01</accession>
<feature type="domain" description="Human immunodeficiency virus 1 envelope glycoprotein Gp120" evidence="11">
    <location>
        <begin position="10"/>
        <end position="89"/>
    </location>
</feature>
<evidence type="ECO:0000256" key="6">
    <source>
        <dbReference type="ARBA" id="ARBA00022844"/>
    </source>
</evidence>
<keyword evidence="8" id="KW-1015">Disulfide bond</keyword>
<organism evidence="12">
    <name type="scientific">Human immunodeficiency virus type 1</name>
    <name type="common">HIV-1</name>
    <dbReference type="NCBI Taxonomy" id="11676"/>
    <lineage>
        <taxon>Viruses</taxon>
        <taxon>Riboviria</taxon>
        <taxon>Pararnavirae</taxon>
        <taxon>Artverviricota</taxon>
        <taxon>Revtraviricetes</taxon>
        <taxon>Ortervirales</taxon>
        <taxon>Retroviridae</taxon>
        <taxon>Orthoretrovirinae</taxon>
        <taxon>Lentivirus</taxon>
        <taxon>Lentivirus humimdef1</taxon>
    </lineage>
</organism>
<keyword evidence="10" id="KW-1160">Virus entry into host cell</keyword>
<evidence type="ECO:0000256" key="7">
    <source>
        <dbReference type="ARBA" id="ARBA00023136"/>
    </source>
</evidence>
<protein>
    <submittedName>
        <fullName evidence="12">Envelope glycoprotein</fullName>
    </submittedName>
</protein>
<evidence type="ECO:0000259" key="11">
    <source>
        <dbReference type="Pfam" id="PF00516"/>
    </source>
</evidence>
<dbReference type="GO" id="GO:0039663">
    <property type="term" value="P:membrane fusion involved in viral entry into host cell"/>
    <property type="evidence" value="ECO:0007669"/>
    <property type="project" value="UniProtKB-KW"/>
</dbReference>
<dbReference type="GO" id="GO:0046718">
    <property type="term" value="P:symbiont entry into host cell"/>
    <property type="evidence" value="ECO:0007669"/>
    <property type="project" value="UniProtKB-KW"/>
</dbReference>
<keyword evidence="5" id="KW-1161">Viral attachment to host cell</keyword>
<keyword evidence="7" id="KW-0472">Membrane</keyword>
<dbReference type="InterPro" id="IPR036377">
    <property type="entry name" value="Gp120_core_sf"/>
</dbReference>
<keyword evidence="4" id="KW-1162">Viral penetration into host cytoplasm</keyword>
<keyword evidence="9" id="KW-0325">Glycoprotein</keyword>
<dbReference type="Pfam" id="PF00516">
    <property type="entry name" value="GP120"/>
    <property type="match status" value="1"/>
</dbReference>
<keyword evidence="2" id="KW-1168">Fusion of virus membrane with host membrane</keyword>
<organismHost>
    <name type="scientific">Homo sapiens</name>
    <name type="common">Human</name>
    <dbReference type="NCBI Taxonomy" id="9606"/>
</organismHost>
<dbReference type="GO" id="GO:0055036">
    <property type="term" value="C:virion membrane"/>
    <property type="evidence" value="ECO:0007669"/>
    <property type="project" value="UniProtKB-SubCell"/>
</dbReference>
<comment type="subcellular location">
    <subcellularLocation>
        <location evidence="1">Virion membrane</location>
    </subcellularLocation>
</comment>
<keyword evidence="12" id="KW-0261">Viral envelope protein</keyword>
<keyword evidence="6" id="KW-0946">Virion</keyword>
<dbReference type="Gene3D" id="2.170.40.20">
    <property type="entry name" value="Human immunodeficiency virus 1, Gp160, envelope glycoprotein"/>
    <property type="match status" value="1"/>
</dbReference>
<dbReference type="GO" id="GO:0019062">
    <property type="term" value="P:virion attachment to host cell"/>
    <property type="evidence" value="ECO:0007669"/>
    <property type="project" value="UniProtKB-KW"/>
</dbReference>
<evidence type="ECO:0000256" key="3">
    <source>
        <dbReference type="ARBA" id="ARBA00022581"/>
    </source>
</evidence>
<sequence length="126" mass="13971">QTLYATGDIIGNIRQAHCNSHVGSKWNTNFTTGSSKIKRILGTQQSFLLTPQEVMYEITTHSFNCGGEFFYCNTSGLFNSTWSQNDTVITIARSSMTLSLSSAESNKLYICGREWDKQCIAPPSQG</sequence>